<feature type="region of interest" description="Disordered" evidence="1">
    <location>
        <begin position="41"/>
        <end position="69"/>
    </location>
</feature>
<sequence>MAADEEDEALRRTRSYAHSPRVLLSSTQLIADAHHLPAAQASASACRQGPPATPPGKFARTARRATSAR</sequence>
<name>A0A0M2GYS9_9ACTN</name>
<accession>A0A0M2GYS9</accession>
<evidence type="ECO:0000256" key="1">
    <source>
        <dbReference type="SAM" id="MobiDB-lite"/>
    </source>
</evidence>
<dbReference type="AlphaFoldDB" id="A0A0M2GYS9"/>
<evidence type="ECO:0000313" key="2">
    <source>
        <dbReference type="EMBL" id="KJK40695.1"/>
    </source>
</evidence>
<dbReference type="PATRIC" id="fig|284040.3.peg.3372"/>
<dbReference type="RefSeq" id="WP_031133331.1">
    <property type="nucleotide sequence ID" value="NZ_JYJH01000003.1"/>
</dbReference>
<dbReference type="EMBL" id="JYJH01000003">
    <property type="protein sequence ID" value="KJK40695.1"/>
    <property type="molecule type" value="Genomic_DNA"/>
</dbReference>
<reference evidence="3" key="1">
    <citation type="submission" date="2015-02" db="EMBL/GenBank/DDBJ databases">
        <authorList>
            <person name="Ju K.-S."/>
            <person name="Doroghazi J.R."/>
            <person name="Metcalf W."/>
        </authorList>
    </citation>
    <scope>NUCLEOTIDE SEQUENCE [LARGE SCALE GENOMIC DNA]</scope>
    <source>
        <strain evidence="3">NRRL B-16380</strain>
    </source>
</reference>
<keyword evidence="3" id="KW-1185">Reference proteome</keyword>
<dbReference type="STRING" id="284040.UK15_06575"/>
<dbReference type="Proteomes" id="UP000034786">
    <property type="component" value="Unassembled WGS sequence"/>
</dbReference>
<gene>
    <name evidence="2" type="ORF">UK15_06575</name>
</gene>
<proteinExistence type="predicted"/>
<protein>
    <submittedName>
        <fullName evidence="2">Uncharacterized protein</fullName>
    </submittedName>
</protein>
<evidence type="ECO:0000313" key="3">
    <source>
        <dbReference type="Proteomes" id="UP000034786"/>
    </source>
</evidence>
<organism evidence="2 3">
    <name type="scientific">Streptomyces variegatus</name>
    <dbReference type="NCBI Taxonomy" id="284040"/>
    <lineage>
        <taxon>Bacteria</taxon>
        <taxon>Bacillati</taxon>
        <taxon>Actinomycetota</taxon>
        <taxon>Actinomycetes</taxon>
        <taxon>Kitasatosporales</taxon>
        <taxon>Streptomycetaceae</taxon>
        <taxon>Streptomyces</taxon>
    </lineage>
</organism>
<comment type="caution">
    <text evidence="2">The sequence shown here is derived from an EMBL/GenBank/DDBJ whole genome shotgun (WGS) entry which is preliminary data.</text>
</comment>